<dbReference type="OrthoDB" id="90756at2759"/>
<dbReference type="Pfam" id="PF10551">
    <property type="entry name" value="MULE"/>
    <property type="match status" value="1"/>
</dbReference>
<dbReference type="AlphaFoldDB" id="A0A3M7QA83"/>
<keyword evidence="3" id="KW-1185">Reference proteome</keyword>
<dbReference type="InterPro" id="IPR018289">
    <property type="entry name" value="MULE_transposase_dom"/>
</dbReference>
<evidence type="ECO:0000313" key="3">
    <source>
        <dbReference type="Proteomes" id="UP000276133"/>
    </source>
</evidence>
<evidence type="ECO:0000313" key="2">
    <source>
        <dbReference type="EMBL" id="RNA08310.1"/>
    </source>
</evidence>
<accession>A0A3M7QA83</accession>
<comment type="caution">
    <text evidence="2">The sequence shown here is derived from an EMBL/GenBank/DDBJ whole genome shotgun (WGS) entry which is preliminary data.</text>
</comment>
<dbReference type="EMBL" id="REGN01006782">
    <property type="protein sequence ID" value="RNA08310.1"/>
    <property type="molecule type" value="Genomic_DNA"/>
</dbReference>
<gene>
    <name evidence="2" type="ORF">BpHYR1_007957</name>
</gene>
<feature type="domain" description="MULE transposase" evidence="1">
    <location>
        <begin position="21"/>
        <end position="111"/>
    </location>
</feature>
<organism evidence="2 3">
    <name type="scientific">Brachionus plicatilis</name>
    <name type="common">Marine rotifer</name>
    <name type="synonym">Brachionus muelleri</name>
    <dbReference type="NCBI Taxonomy" id="10195"/>
    <lineage>
        <taxon>Eukaryota</taxon>
        <taxon>Metazoa</taxon>
        <taxon>Spiralia</taxon>
        <taxon>Gnathifera</taxon>
        <taxon>Rotifera</taxon>
        <taxon>Eurotatoria</taxon>
        <taxon>Monogononta</taxon>
        <taxon>Pseudotrocha</taxon>
        <taxon>Ploima</taxon>
        <taxon>Brachionidae</taxon>
        <taxon>Brachionus</taxon>
    </lineage>
</organism>
<evidence type="ECO:0000259" key="1">
    <source>
        <dbReference type="Pfam" id="PF10551"/>
    </source>
</evidence>
<dbReference type="Proteomes" id="UP000276133">
    <property type="component" value="Unassembled WGS sequence"/>
</dbReference>
<reference evidence="2 3" key="1">
    <citation type="journal article" date="2018" name="Sci. Rep.">
        <title>Genomic signatures of local adaptation to the degree of environmental predictability in rotifers.</title>
        <authorList>
            <person name="Franch-Gras L."/>
            <person name="Hahn C."/>
            <person name="Garcia-Roger E.M."/>
            <person name="Carmona M.J."/>
            <person name="Serra M."/>
            <person name="Gomez A."/>
        </authorList>
    </citation>
    <scope>NUCLEOTIDE SEQUENCE [LARGE SCALE GENOMIC DNA]</scope>
    <source>
        <strain evidence="2">HYR1</strain>
    </source>
</reference>
<protein>
    <recommendedName>
        <fullName evidence="1">MULE transposase domain-containing protein</fullName>
    </recommendedName>
</protein>
<sequence length="118" mass="13568">MEKIFCSMMHNSKRLEKAHIFADGTFDIGPKLFIQVYSVHGLINGRCFSMAYALMSRKKEEMYIEFLDKLKTKLSIDPNSITSDFVKAFLNAASKVFTGVTLFGCLFHFKQAIWKKIL</sequence>
<name>A0A3M7QA83_BRAPC</name>
<proteinExistence type="predicted"/>